<dbReference type="STRING" id="1121877.FEAC_29110"/>
<comment type="caution">
    <text evidence="1">The sequence shown here is derived from an EMBL/GenBank/DDBJ whole genome shotgun (WGS) entry which is preliminary data.</text>
</comment>
<gene>
    <name evidence="1" type="ORF">FEAC_29110</name>
</gene>
<organism evidence="1 2">
    <name type="scientific">Ferrimicrobium acidiphilum DSM 19497</name>
    <dbReference type="NCBI Taxonomy" id="1121877"/>
    <lineage>
        <taxon>Bacteria</taxon>
        <taxon>Bacillati</taxon>
        <taxon>Actinomycetota</taxon>
        <taxon>Acidimicrobiia</taxon>
        <taxon>Acidimicrobiales</taxon>
        <taxon>Acidimicrobiaceae</taxon>
        <taxon>Ferrimicrobium</taxon>
    </lineage>
</organism>
<dbReference type="AlphaFoldDB" id="A0A0D8FQW4"/>
<evidence type="ECO:0000313" key="1">
    <source>
        <dbReference type="EMBL" id="KJE75339.1"/>
    </source>
</evidence>
<reference evidence="1 2" key="1">
    <citation type="submission" date="2015-01" db="EMBL/GenBank/DDBJ databases">
        <title>Draft genome of the acidophilic iron oxidizer Ferrimicrobium acidiphilum strain T23.</title>
        <authorList>
            <person name="Poehlein A."/>
            <person name="Eisen S."/>
            <person name="Schloemann M."/>
            <person name="Johnson B.D."/>
            <person name="Daniel R."/>
            <person name="Muehling M."/>
        </authorList>
    </citation>
    <scope>NUCLEOTIDE SEQUENCE [LARGE SCALE GENOMIC DNA]</scope>
    <source>
        <strain evidence="1 2">T23</strain>
    </source>
</reference>
<accession>A0A0D8FQW4</accession>
<sequence length="85" mass="9277">MLCVPLWSMVVLGRSADLAMGGIVGELRSDVSVDCISSGFRSRSYLHTDMGFDVWCKGGILEGVARFRFCGSPSCEHECELELSL</sequence>
<keyword evidence="2" id="KW-1185">Reference proteome</keyword>
<protein>
    <submittedName>
        <fullName evidence="1">Uncharacterized protein</fullName>
    </submittedName>
</protein>
<evidence type="ECO:0000313" key="2">
    <source>
        <dbReference type="Proteomes" id="UP000032336"/>
    </source>
</evidence>
<dbReference type="Proteomes" id="UP000032336">
    <property type="component" value="Unassembled WGS sequence"/>
</dbReference>
<proteinExistence type="predicted"/>
<dbReference type="EMBL" id="JXUW01000047">
    <property type="protein sequence ID" value="KJE75339.1"/>
    <property type="molecule type" value="Genomic_DNA"/>
</dbReference>
<name>A0A0D8FQW4_9ACTN</name>